<feature type="domain" description="Cyclic nucleotide-binding" evidence="4">
    <location>
        <begin position="16"/>
        <end position="137"/>
    </location>
</feature>
<evidence type="ECO:0000256" key="2">
    <source>
        <dbReference type="ARBA" id="ARBA00023125"/>
    </source>
</evidence>
<dbReference type="Proteomes" id="UP000510621">
    <property type="component" value="Chromosome"/>
</dbReference>
<dbReference type="PROSITE" id="PS50042">
    <property type="entry name" value="CNMP_BINDING_3"/>
    <property type="match status" value="1"/>
</dbReference>
<dbReference type="SUPFAM" id="SSF46785">
    <property type="entry name" value="Winged helix' DNA-binding domain"/>
    <property type="match status" value="1"/>
</dbReference>
<keyword evidence="1" id="KW-0805">Transcription regulation</keyword>
<evidence type="ECO:0000256" key="1">
    <source>
        <dbReference type="ARBA" id="ARBA00023015"/>
    </source>
</evidence>
<dbReference type="InterPro" id="IPR018490">
    <property type="entry name" value="cNMP-bd_dom_sf"/>
</dbReference>
<evidence type="ECO:0000259" key="5">
    <source>
        <dbReference type="PROSITE" id="PS51063"/>
    </source>
</evidence>
<dbReference type="Pfam" id="PF13545">
    <property type="entry name" value="HTH_Crp_2"/>
    <property type="match status" value="1"/>
</dbReference>
<dbReference type="GO" id="GO:0005829">
    <property type="term" value="C:cytosol"/>
    <property type="evidence" value="ECO:0007669"/>
    <property type="project" value="TreeGrafter"/>
</dbReference>
<evidence type="ECO:0000256" key="3">
    <source>
        <dbReference type="ARBA" id="ARBA00023163"/>
    </source>
</evidence>
<dbReference type="Gene3D" id="2.60.120.10">
    <property type="entry name" value="Jelly Rolls"/>
    <property type="match status" value="1"/>
</dbReference>
<dbReference type="Gene3D" id="1.10.10.10">
    <property type="entry name" value="Winged helix-like DNA-binding domain superfamily/Winged helix DNA-binding domain"/>
    <property type="match status" value="1"/>
</dbReference>
<dbReference type="SMART" id="SM00419">
    <property type="entry name" value="HTH_CRP"/>
    <property type="match status" value="1"/>
</dbReference>
<accession>A0A7L6ASD6</accession>
<dbReference type="GO" id="GO:0003700">
    <property type="term" value="F:DNA-binding transcription factor activity"/>
    <property type="evidence" value="ECO:0007669"/>
    <property type="project" value="TreeGrafter"/>
</dbReference>
<dbReference type="SUPFAM" id="SSF51206">
    <property type="entry name" value="cAMP-binding domain-like"/>
    <property type="match status" value="1"/>
</dbReference>
<organism evidence="6 7">
    <name type="scientific">Candidatus Thiothrix singaporensis</name>
    <dbReference type="NCBI Taxonomy" id="2799669"/>
    <lineage>
        <taxon>Bacteria</taxon>
        <taxon>Pseudomonadati</taxon>
        <taxon>Pseudomonadota</taxon>
        <taxon>Gammaproteobacteria</taxon>
        <taxon>Thiotrichales</taxon>
        <taxon>Thiotrichaceae</taxon>
        <taxon>Thiothrix</taxon>
    </lineage>
</organism>
<dbReference type="InterPro" id="IPR050397">
    <property type="entry name" value="Env_Response_Regulators"/>
</dbReference>
<sequence>MKLDNKTLTLLHRSPLFRAIAPSRFNDLVDSAKPHFLDEGEFLFRHGDLLEELYFCVEGSIKLFRLTPNGDEKIIDIIPSGNSFAEAVMFMGGQRYPVYVVALRPTFVVGINAAQYLDMLRASPELCLNMMGLMSRRMHWLLNEVDRLTLHNATFRLASYLLEMRDCIPEGKRVCLNAPKHVVASRLSIKPETFSRILKRLSNKKLIAVQDQHIELLDVAALEAIVHTEI</sequence>
<dbReference type="PANTHER" id="PTHR24567:SF68">
    <property type="entry name" value="DNA-BINDING TRANSCRIPTIONAL DUAL REGULATOR CRP"/>
    <property type="match status" value="1"/>
</dbReference>
<dbReference type="AlphaFoldDB" id="A0A7L6ASD6"/>
<dbReference type="Pfam" id="PF00027">
    <property type="entry name" value="cNMP_binding"/>
    <property type="match status" value="1"/>
</dbReference>
<gene>
    <name evidence="6" type="ORF">HZT40_10905</name>
</gene>
<dbReference type="KEGG" id="this:HZT40_10905"/>
<name>A0A7L6ASD6_9GAMM</name>
<proteinExistence type="predicted"/>
<evidence type="ECO:0000313" key="6">
    <source>
        <dbReference type="EMBL" id="QLQ32011.1"/>
    </source>
</evidence>
<dbReference type="CDD" id="cd00038">
    <property type="entry name" value="CAP_ED"/>
    <property type="match status" value="1"/>
</dbReference>
<keyword evidence="3" id="KW-0804">Transcription</keyword>
<dbReference type="InterPro" id="IPR036390">
    <property type="entry name" value="WH_DNA-bd_sf"/>
</dbReference>
<dbReference type="InterPro" id="IPR014710">
    <property type="entry name" value="RmlC-like_jellyroll"/>
</dbReference>
<keyword evidence="7" id="KW-1185">Reference proteome</keyword>
<evidence type="ECO:0000313" key="7">
    <source>
        <dbReference type="Proteomes" id="UP000510621"/>
    </source>
</evidence>
<dbReference type="PROSITE" id="PS51063">
    <property type="entry name" value="HTH_CRP_2"/>
    <property type="match status" value="1"/>
</dbReference>
<dbReference type="InterPro" id="IPR012318">
    <property type="entry name" value="HTH_CRP"/>
</dbReference>
<dbReference type="EMBL" id="CP059265">
    <property type="protein sequence ID" value="QLQ32011.1"/>
    <property type="molecule type" value="Genomic_DNA"/>
</dbReference>
<dbReference type="GO" id="GO:0003677">
    <property type="term" value="F:DNA binding"/>
    <property type="evidence" value="ECO:0007669"/>
    <property type="project" value="UniProtKB-KW"/>
</dbReference>
<protein>
    <submittedName>
        <fullName evidence="6">Crp/Fnr family transcriptional regulator</fullName>
    </submittedName>
</protein>
<evidence type="ECO:0000259" key="4">
    <source>
        <dbReference type="PROSITE" id="PS50042"/>
    </source>
</evidence>
<dbReference type="InterPro" id="IPR000595">
    <property type="entry name" value="cNMP-bd_dom"/>
</dbReference>
<feature type="domain" description="HTH crp-type" evidence="5">
    <location>
        <begin position="151"/>
        <end position="220"/>
    </location>
</feature>
<dbReference type="SMART" id="SM00100">
    <property type="entry name" value="cNMP"/>
    <property type="match status" value="1"/>
</dbReference>
<reference evidence="6" key="1">
    <citation type="submission" date="2020-06" db="EMBL/GenBank/DDBJ databases">
        <title>Analysis procedures for assessing recovery of high quality, complete, closed genomes from Nanopore long read metagenome sequencing.</title>
        <authorList>
            <person name="Bessarab I."/>
            <person name="Arumugam K."/>
            <person name="Haryono M."/>
            <person name="Liu X."/>
            <person name="Roy S."/>
            <person name="Zuniga-Montanez R.E."/>
            <person name="Qiu G."/>
            <person name="Drautz-Moses D.I."/>
            <person name="Law Y.Y."/>
            <person name="Wuertz S."/>
            <person name="Lauro F.M."/>
            <person name="Huson D.H."/>
            <person name="Williams R.B."/>
        </authorList>
    </citation>
    <scope>NUCLEOTIDE SEQUENCE [LARGE SCALE GENOMIC DNA]</scope>
    <source>
        <strain evidence="6">SSD2</strain>
    </source>
</reference>
<dbReference type="PANTHER" id="PTHR24567">
    <property type="entry name" value="CRP FAMILY TRANSCRIPTIONAL REGULATORY PROTEIN"/>
    <property type="match status" value="1"/>
</dbReference>
<keyword evidence="2" id="KW-0238">DNA-binding</keyword>
<dbReference type="InterPro" id="IPR036388">
    <property type="entry name" value="WH-like_DNA-bd_sf"/>
</dbReference>